<comment type="caution">
    <text evidence="2">The sequence shown here is derived from an EMBL/GenBank/DDBJ whole genome shotgun (WGS) entry which is preliminary data.</text>
</comment>
<dbReference type="InterPro" id="IPR012340">
    <property type="entry name" value="NA-bd_OB-fold"/>
</dbReference>
<feature type="transmembrane region" description="Helical" evidence="1">
    <location>
        <begin position="99"/>
        <end position="123"/>
    </location>
</feature>
<organism evidence="2 3">
    <name type="scientific">Acaryochloris thomasi RCC1774</name>
    <dbReference type="NCBI Taxonomy" id="1764569"/>
    <lineage>
        <taxon>Bacteria</taxon>
        <taxon>Bacillati</taxon>
        <taxon>Cyanobacteriota</taxon>
        <taxon>Cyanophyceae</taxon>
        <taxon>Acaryochloridales</taxon>
        <taxon>Acaryochloridaceae</taxon>
        <taxon>Acaryochloris</taxon>
        <taxon>Acaryochloris thomasi</taxon>
    </lineage>
</organism>
<dbReference type="Gene3D" id="2.40.50.140">
    <property type="entry name" value="Nucleic acid-binding proteins"/>
    <property type="match status" value="1"/>
</dbReference>
<sequence length="206" mass="22407">MFATIYWFCFLIGGVFVALAVIGGVDGVEFEFEPDTDLDLNDKGDGRLSTSAPPRFRSSKRGFTLLDVVTSFKFWTFGLCFFGLTGLVFSHLRVPLSPFIVMIIAAAMGLLAGTAMSSILLSLRRRHADSLIRAEDLIGCSGTVEIPFDATTRGKVRLEVKGTSRDFVAMTDHPSLLAFGTSVMVVGTKNNQVWVVAEETLQQSPA</sequence>
<proteinExistence type="predicted"/>
<gene>
    <name evidence="2" type="ORF">C1752_01834</name>
</gene>
<protein>
    <recommendedName>
        <fullName evidence="4">NfeD-like C-terminal domain-containing protein</fullName>
    </recommendedName>
</protein>
<evidence type="ECO:0000313" key="3">
    <source>
        <dbReference type="Proteomes" id="UP000248857"/>
    </source>
</evidence>
<keyword evidence="3" id="KW-1185">Reference proteome</keyword>
<reference evidence="2 3" key="1">
    <citation type="journal article" date="2018" name="Sci. Rep.">
        <title>A novel species of the marine cyanobacterium Acaryochloris with a unique pigment content and lifestyle.</title>
        <authorList>
            <person name="Partensky F."/>
            <person name="Six C."/>
            <person name="Ratin M."/>
            <person name="Garczarek L."/>
            <person name="Vaulot D."/>
            <person name="Probert I."/>
            <person name="Calteau A."/>
            <person name="Gourvil P."/>
            <person name="Marie D."/>
            <person name="Grebert T."/>
            <person name="Bouchier C."/>
            <person name="Le Panse S."/>
            <person name="Gachenot M."/>
            <person name="Rodriguez F."/>
            <person name="Garrido J.L."/>
        </authorList>
    </citation>
    <scope>NUCLEOTIDE SEQUENCE [LARGE SCALE GENOMIC DNA]</scope>
    <source>
        <strain evidence="2 3">RCC1774</strain>
    </source>
</reference>
<keyword evidence="1" id="KW-1133">Transmembrane helix</keyword>
<accession>A0A2W1JKJ8</accession>
<dbReference type="OrthoDB" id="517853at2"/>
<name>A0A2W1JKJ8_9CYAN</name>
<feature type="transmembrane region" description="Helical" evidence="1">
    <location>
        <begin position="65"/>
        <end position="87"/>
    </location>
</feature>
<dbReference type="RefSeq" id="WP_110985781.1">
    <property type="nucleotide sequence ID" value="NZ_CAWNWM010000004.1"/>
</dbReference>
<keyword evidence="1" id="KW-0812">Transmembrane</keyword>
<dbReference type="Proteomes" id="UP000248857">
    <property type="component" value="Unassembled WGS sequence"/>
</dbReference>
<evidence type="ECO:0008006" key="4">
    <source>
        <dbReference type="Google" id="ProtNLM"/>
    </source>
</evidence>
<keyword evidence="1" id="KW-0472">Membrane</keyword>
<dbReference type="AlphaFoldDB" id="A0A2W1JKJ8"/>
<feature type="transmembrane region" description="Helical" evidence="1">
    <location>
        <begin position="6"/>
        <end position="25"/>
    </location>
</feature>
<evidence type="ECO:0000313" key="2">
    <source>
        <dbReference type="EMBL" id="PZD73920.1"/>
    </source>
</evidence>
<evidence type="ECO:0000256" key="1">
    <source>
        <dbReference type="SAM" id="Phobius"/>
    </source>
</evidence>
<dbReference type="EMBL" id="PQWO01000004">
    <property type="protein sequence ID" value="PZD73920.1"/>
    <property type="molecule type" value="Genomic_DNA"/>
</dbReference>